<organism evidence="2 3">
    <name type="scientific">Laccaria amethystina LaAM-08-1</name>
    <dbReference type="NCBI Taxonomy" id="1095629"/>
    <lineage>
        <taxon>Eukaryota</taxon>
        <taxon>Fungi</taxon>
        <taxon>Dikarya</taxon>
        <taxon>Basidiomycota</taxon>
        <taxon>Agaricomycotina</taxon>
        <taxon>Agaricomycetes</taxon>
        <taxon>Agaricomycetidae</taxon>
        <taxon>Agaricales</taxon>
        <taxon>Agaricineae</taxon>
        <taxon>Hydnangiaceae</taxon>
        <taxon>Laccaria</taxon>
    </lineage>
</organism>
<evidence type="ECO:0000256" key="1">
    <source>
        <dbReference type="SAM" id="MobiDB-lite"/>
    </source>
</evidence>
<accession>A0A0C9WRV9</accession>
<evidence type="ECO:0000313" key="3">
    <source>
        <dbReference type="Proteomes" id="UP000054477"/>
    </source>
</evidence>
<feature type="region of interest" description="Disordered" evidence="1">
    <location>
        <begin position="1"/>
        <end position="75"/>
    </location>
</feature>
<dbReference type="EMBL" id="KN839132">
    <property type="protein sequence ID" value="KIJ90673.1"/>
    <property type="molecule type" value="Genomic_DNA"/>
</dbReference>
<evidence type="ECO:0000313" key="2">
    <source>
        <dbReference type="EMBL" id="KIJ90673.1"/>
    </source>
</evidence>
<dbReference type="HOGENOM" id="CLU_2671462_0_0_1"/>
<gene>
    <name evidence="2" type="ORF">K443DRAFT_15029</name>
</gene>
<sequence>MPRSDKQQPPPHRHQPNPYDRQSPYGPAALTDPFNPPPESLHLTAPAVGFDDAPTPDDRSESTIRRVSTLPSTLL</sequence>
<name>A0A0C9WRV9_9AGAR</name>
<dbReference type="AlphaFoldDB" id="A0A0C9WRV9"/>
<reference evidence="2 3" key="1">
    <citation type="submission" date="2014-04" db="EMBL/GenBank/DDBJ databases">
        <authorList>
            <consortium name="DOE Joint Genome Institute"/>
            <person name="Kuo A."/>
            <person name="Kohler A."/>
            <person name="Nagy L.G."/>
            <person name="Floudas D."/>
            <person name="Copeland A."/>
            <person name="Barry K.W."/>
            <person name="Cichocki N."/>
            <person name="Veneault-Fourrey C."/>
            <person name="LaButti K."/>
            <person name="Lindquist E.A."/>
            <person name="Lipzen A."/>
            <person name="Lundell T."/>
            <person name="Morin E."/>
            <person name="Murat C."/>
            <person name="Sun H."/>
            <person name="Tunlid A."/>
            <person name="Henrissat B."/>
            <person name="Grigoriev I.V."/>
            <person name="Hibbett D.S."/>
            <person name="Martin F."/>
            <person name="Nordberg H.P."/>
            <person name="Cantor M.N."/>
            <person name="Hua S.X."/>
        </authorList>
    </citation>
    <scope>NUCLEOTIDE SEQUENCE [LARGE SCALE GENOMIC DNA]</scope>
    <source>
        <strain evidence="2 3">LaAM-08-1</strain>
    </source>
</reference>
<feature type="compositionally biased region" description="Polar residues" evidence="1">
    <location>
        <begin position="65"/>
        <end position="75"/>
    </location>
</feature>
<keyword evidence="3" id="KW-1185">Reference proteome</keyword>
<reference evidence="3" key="2">
    <citation type="submission" date="2015-01" db="EMBL/GenBank/DDBJ databases">
        <title>Evolutionary Origins and Diversification of the Mycorrhizal Mutualists.</title>
        <authorList>
            <consortium name="DOE Joint Genome Institute"/>
            <consortium name="Mycorrhizal Genomics Consortium"/>
            <person name="Kohler A."/>
            <person name="Kuo A."/>
            <person name="Nagy L.G."/>
            <person name="Floudas D."/>
            <person name="Copeland A."/>
            <person name="Barry K.W."/>
            <person name="Cichocki N."/>
            <person name="Veneault-Fourrey C."/>
            <person name="LaButti K."/>
            <person name="Lindquist E.A."/>
            <person name="Lipzen A."/>
            <person name="Lundell T."/>
            <person name="Morin E."/>
            <person name="Murat C."/>
            <person name="Riley R."/>
            <person name="Ohm R."/>
            <person name="Sun H."/>
            <person name="Tunlid A."/>
            <person name="Henrissat B."/>
            <person name="Grigoriev I.V."/>
            <person name="Hibbett D.S."/>
            <person name="Martin F."/>
        </authorList>
    </citation>
    <scope>NUCLEOTIDE SEQUENCE [LARGE SCALE GENOMIC DNA]</scope>
    <source>
        <strain evidence="3">LaAM-08-1</strain>
    </source>
</reference>
<dbReference type="Proteomes" id="UP000054477">
    <property type="component" value="Unassembled WGS sequence"/>
</dbReference>
<protein>
    <submittedName>
        <fullName evidence="2">Unplaced genomic scaffold K443scaffold_597, whole genome shotgun sequence</fullName>
    </submittedName>
</protein>
<proteinExistence type="predicted"/>